<keyword evidence="1" id="KW-0472">Membrane</keyword>
<feature type="transmembrane region" description="Helical" evidence="1">
    <location>
        <begin position="71"/>
        <end position="90"/>
    </location>
</feature>
<sequence length="135" mass="15686">VLAFVLEFGSWVENVFIYVANVCNTNFIMFYPFAVLQLLIDERFEVFVFGLRFVISVWKWYSFISDGWFPSLNYIGMLCLLVLLTVELNIRRFASSKPSDLKPIKHASHSFILLFVFVAWGAFLFGIILDGFVYV</sequence>
<feature type="non-terminal residue" evidence="2">
    <location>
        <position position="1"/>
    </location>
</feature>
<keyword evidence="1" id="KW-0812">Transmembrane</keyword>
<keyword evidence="1" id="KW-1133">Transmembrane helix</keyword>
<evidence type="ECO:0000313" key="3">
    <source>
        <dbReference type="Proteomes" id="UP000789901"/>
    </source>
</evidence>
<dbReference type="EMBL" id="CAJVQB010092145">
    <property type="protein sequence ID" value="CAG8848467.1"/>
    <property type="molecule type" value="Genomic_DNA"/>
</dbReference>
<reference evidence="2 3" key="1">
    <citation type="submission" date="2021-06" db="EMBL/GenBank/DDBJ databases">
        <authorList>
            <person name="Kallberg Y."/>
            <person name="Tangrot J."/>
            <person name="Rosling A."/>
        </authorList>
    </citation>
    <scope>NUCLEOTIDE SEQUENCE [LARGE SCALE GENOMIC DNA]</scope>
    <source>
        <strain evidence="2 3">120-4 pot B 10/14</strain>
    </source>
</reference>
<feature type="transmembrane region" description="Helical" evidence="1">
    <location>
        <begin position="46"/>
        <end position="65"/>
    </location>
</feature>
<proteinExistence type="predicted"/>
<dbReference type="Proteomes" id="UP000789901">
    <property type="component" value="Unassembled WGS sequence"/>
</dbReference>
<evidence type="ECO:0000313" key="2">
    <source>
        <dbReference type="EMBL" id="CAG8848467.1"/>
    </source>
</evidence>
<gene>
    <name evidence="2" type="ORF">GMARGA_LOCUS39191</name>
</gene>
<comment type="caution">
    <text evidence="2">The sequence shown here is derived from an EMBL/GenBank/DDBJ whole genome shotgun (WGS) entry which is preliminary data.</text>
</comment>
<name>A0ABN7X5T9_GIGMA</name>
<evidence type="ECO:0000256" key="1">
    <source>
        <dbReference type="SAM" id="Phobius"/>
    </source>
</evidence>
<accession>A0ABN7X5T9</accession>
<protein>
    <submittedName>
        <fullName evidence="2">41804_t:CDS:1</fullName>
    </submittedName>
</protein>
<organism evidence="2 3">
    <name type="scientific">Gigaspora margarita</name>
    <dbReference type="NCBI Taxonomy" id="4874"/>
    <lineage>
        <taxon>Eukaryota</taxon>
        <taxon>Fungi</taxon>
        <taxon>Fungi incertae sedis</taxon>
        <taxon>Mucoromycota</taxon>
        <taxon>Glomeromycotina</taxon>
        <taxon>Glomeromycetes</taxon>
        <taxon>Diversisporales</taxon>
        <taxon>Gigasporaceae</taxon>
        <taxon>Gigaspora</taxon>
    </lineage>
</organism>
<feature type="non-terminal residue" evidence="2">
    <location>
        <position position="135"/>
    </location>
</feature>
<keyword evidence="3" id="KW-1185">Reference proteome</keyword>
<feature type="transmembrane region" description="Helical" evidence="1">
    <location>
        <begin position="15"/>
        <end position="39"/>
    </location>
</feature>
<feature type="transmembrane region" description="Helical" evidence="1">
    <location>
        <begin position="111"/>
        <end position="134"/>
    </location>
</feature>